<name>A0A9D1KJZ6_9MOLU</name>
<protein>
    <submittedName>
        <fullName evidence="1">Uncharacterized protein</fullName>
    </submittedName>
</protein>
<comment type="caution">
    <text evidence="1">The sequence shown here is derived from an EMBL/GenBank/DDBJ whole genome shotgun (WGS) entry which is preliminary data.</text>
</comment>
<evidence type="ECO:0000313" key="1">
    <source>
        <dbReference type="EMBL" id="HIT49804.1"/>
    </source>
</evidence>
<organism evidence="1 2">
    <name type="scientific">Candidatus Pelethenecus faecipullorum</name>
    <dbReference type="NCBI Taxonomy" id="2840900"/>
    <lineage>
        <taxon>Bacteria</taxon>
        <taxon>Bacillati</taxon>
        <taxon>Mycoplasmatota</taxon>
        <taxon>Mollicutes</taxon>
        <taxon>Candidatus Pelethenecus</taxon>
    </lineage>
</organism>
<proteinExistence type="predicted"/>
<accession>A0A9D1KJZ6</accession>
<dbReference type="Proteomes" id="UP000886758">
    <property type="component" value="Unassembled WGS sequence"/>
</dbReference>
<sequence>MLEFYEKDDHSGVVSIYDHHITINKTLLKYCNEAYRIRLAVDQEEQKVYIYMINKDYALSGELKESSLLKISLSKTYARICSQSVIRYLCRTFGFSIDKNKYRRYHAWYDEAHKAIIVDMKGEMK</sequence>
<reference evidence="1" key="1">
    <citation type="submission" date="2020-10" db="EMBL/GenBank/DDBJ databases">
        <authorList>
            <person name="Gilroy R."/>
        </authorList>
    </citation>
    <scope>NUCLEOTIDE SEQUENCE</scope>
    <source>
        <strain evidence="1">ChiW17-6978</strain>
    </source>
</reference>
<evidence type="ECO:0000313" key="2">
    <source>
        <dbReference type="Proteomes" id="UP000886758"/>
    </source>
</evidence>
<gene>
    <name evidence="1" type="ORF">IAD46_02135</name>
</gene>
<reference evidence="1" key="2">
    <citation type="journal article" date="2021" name="PeerJ">
        <title>Extensive microbial diversity within the chicken gut microbiome revealed by metagenomics and culture.</title>
        <authorList>
            <person name="Gilroy R."/>
            <person name="Ravi A."/>
            <person name="Getino M."/>
            <person name="Pursley I."/>
            <person name="Horton D.L."/>
            <person name="Alikhan N.F."/>
            <person name="Baker D."/>
            <person name="Gharbi K."/>
            <person name="Hall N."/>
            <person name="Watson M."/>
            <person name="Adriaenssens E.M."/>
            <person name="Foster-Nyarko E."/>
            <person name="Jarju S."/>
            <person name="Secka A."/>
            <person name="Antonio M."/>
            <person name="Oren A."/>
            <person name="Chaudhuri R.R."/>
            <person name="La Ragione R."/>
            <person name="Hildebrand F."/>
            <person name="Pallen M.J."/>
        </authorList>
    </citation>
    <scope>NUCLEOTIDE SEQUENCE</scope>
    <source>
        <strain evidence="1">ChiW17-6978</strain>
    </source>
</reference>
<dbReference type="AlphaFoldDB" id="A0A9D1KJZ6"/>
<dbReference type="EMBL" id="DVLF01000069">
    <property type="protein sequence ID" value="HIT49804.1"/>
    <property type="molecule type" value="Genomic_DNA"/>
</dbReference>